<dbReference type="eggNOG" id="COG3509">
    <property type="taxonomic scope" value="Bacteria"/>
</dbReference>
<dbReference type="BioCyc" id="SCEL448385:SCE_RS06210-MONOMER"/>
<dbReference type="AlphaFoldDB" id="A9F1B5"/>
<dbReference type="STRING" id="448385.sce1192"/>
<feature type="transmembrane region" description="Helical" evidence="1">
    <location>
        <begin position="81"/>
        <end position="102"/>
    </location>
</feature>
<sequence>MWQATPTDDIDREIAAMKPVGRGRVVARILGAIALVLLAAAQLLFVAANGVTASTLTLGALSVAICLTTMVRPPPDGARRVAWITTTALCLMGVSTFVVVRFRAVPPPQEFRFVDEGRRDASPPWLSRLADERETVLAGLYFSESLGFVKGRERDHLDQLLRNAYSESSRPWPNAVLVESSSHALRHLEHVPSSGTAVPCIVFLHGFGGQLTAYLRVLHQAFGDRFVIVAPFLDYTGAFWTPRGKSVVSALVTKHLPAEVDRARIFLIGLSNGAVGATAILQDPELAQQFRGFVLVSGIGEVVQPNLGANVLLIAGTKDTRFPLDDIQRTTETLRGSGVHVKIETFPADHFLWLSHAREMTTTIDGWLSPQLQEQE</sequence>
<name>A9F1B5_SORC5</name>
<proteinExistence type="predicted"/>
<reference evidence="2 3" key="1">
    <citation type="journal article" date="2007" name="Nat. Biotechnol.">
        <title>Complete genome sequence of the myxobacterium Sorangium cellulosum.</title>
        <authorList>
            <person name="Schneiker S."/>
            <person name="Perlova O."/>
            <person name="Kaiser O."/>
            <person name="Gerth K."/>
            <person name="Alici A."/>
            <person name="Altmeyer M.O."/>
            <person name="Bartels D."/>
            <person name="Bekel T."/>
            <person name="Beyer S."/>
            <person name="Bode E."/>
            <person name="Bode H.B."/>
            <person name="Bolten C.J."/>
            <person name="Choudhuri J.V."/>
            <person name="Doss S."/>
            <person name="Elnakady Y.A."/>
            <person name="Frank B."/>
            <person name="Gaigalat L."/>
            <person name="Goesmann A."/>
            <person name="Groeger C."/>
            <person name="Gross F."/>
            <person name="Jelsbak L."/>
            <person name="Jelsbak L."/>
            <person name="Kalinowski J."/>
            <person name="Kegler C."/>
            <person name="Knauber T."/>
            <person name="Konietzny S."/>
            <person name="Kopp M."/>
            <person name="Krause L."/>
            <person name="Krug D."/>
            <person name="Linke B."/>
            <person name="Mahmud T."/>
            <person name="Martinez-Arias R."/>
            <person name="McHardy A.C."/>
            <person name="Merai M."/>
            <person name="Meyer F."/>
            <person name="Mormann S."/>
            <person name="Munoz-Dorado J."/>
            <person name="Perez J."/>
            <person name="Pradella S."/>
            <person name="Rachid S."/>
            <person name="Raddatz G."/>
            <person name="Rosenau F."/>
            <person name="Rueckert C."/>
            <person name="Sasse F."/>
            <person name="Scharfe M."/>
            <person name="Schuster S.C."/>
            <person name="Suen G."/>
            <person name="Treuner-Lange A."/>
            <person name="Velicer G.J."/>
            <person name="Vorholter F.-J."/>
            <person name="Weissman K.J."/>
            <person name="Welch R.D."/>
            <person name="Wenzel S.C."/>
            <person name="Whitworth D.E."/>
            <person name="Wilhelm S."/>
            <person name="Wittmann C."/>
            <person name="Bloecker H."/>
            <person name="Puehler A."/>
            <person name="Mueller R."/>
        </authorList>
    </citation>
    <scope>NUCLEOTIDE SEQUENCE [LARGE SCALE GENOMIC DNA]</scope>
    <source>
        <strain evidence="3">So ce56</strain>
    </source>
</reference>
<keyword evidence="1" id="KW-0812">Transmembrane</keyword>
<accession>A9F1B5</accession>
<gene>
    <name evidence="2" type="ordered locus">sce1192</name>
</gene>
<dbReference type="Gene3D" id="3.40.50.1820">
    <property type="entry name" value="alpha/beta hydrolase"/>
    <property type="match status" value="1"/>
</dbReference>
<organism evidence="2 3">
    <name type="scientific">Sorangium cellulosum (strain So ce56)</name>
    <name type="common">Polyangium cellulosum (strain So ce56)</name>
    <dbReference type="NCBI Taxonomy" id="448385"/>
    <lineage>
        <taxon>Bacteria</taxon>
        <taxon>Pseudomonadati</taxon>
        <taxon>Myxococcota</taxon>
        <taxon>Polyangia</taxon>
        <taxon>Polyangiales</taxon>
        <taxon>Polyangiaceae</taxon>
        <taxon>Sorangium</taxon>
    </lineage>
</organism>
<evidence type="ECO:0000256" key="1">
    <source>
        <dbReference type="SAM" id="Phobius"/>
    </source>
</evidence>
<dbReference type="InterPro" id="IPR029058">
    <property type="entry name" value="AB_hydrolase_fold"/>
</dbReference>
<dbReference type="OrthoDB" id="5517503at2"/>
<dbReference type="EMBL" id="AM746676">
    <property type="protein sequence ID" value="CAN91349.1"/>
    <property type="molecule type" value="Genomic_DNA"/>
</dbReference>
<keyword evidence="3" id="KW-1185">Reference proteome</keyword>
<dbReference type="KEGG" id="scl:sce1192"/>
<dbReference type="Proteomes" id="UP000002139">
    <property type="component" value="Chromosome"/>
</dbReference>
<protein>
    <submittedName>
        <fullName evidence="2">Uncharacterized protein</fullName>
    </submittedName>
</protein>
<dbReference type="HOGENOM" id="CLU_735485_0_0_7"/>
<evidence type="ECO:0000313" key="3">
    <source>
        <dbReference type="Proteomes" id="UP000002139"/>
    </source>
</evidence>
<dbReference type="RefSeq" id="WP_012233826.1">
    <property type="nucleotide sequence ID" value="NC_010162.1"/>
</dbReference>
<feature type="transmembrane region" description="Helical" evidence="1">
    <location>
        <begin position="51"/>
        <end position="69"/>
    </location>
</feature>
<keyword evidence="1" id="KW-0472">Membrane</keyword>
<feature type="transmembrane region" description="Helical" evidence="1">
    <location>
        <begin position="25"/>
        <end position="45"/>
    </location>
</feature>
<evidence type="ECO:0000313" key="2">
    <source>
        <dbReference type="EMBL" id="CAN91349.1"/>
    </source>
</evidence>
<dbReference type="SUPFAM" id="SSF53474">
    <property type="entry name" value="alpha/beta-Hydrolases"/>
    <property type="match status" value="1"/>
</dbReference>
<keyword evidence="1" id="KW-1133">Transmembrane helix</keyword>